<keyword evidence="3" id="KW-0804">Transcription</keyword>
<keyword evidence="2" id="KW-0238">DNA-binding</keyword>
<dbReference type="PANTHER" id="PTHR30146">
    <property type="entry name" value="LACI-RELATED TRANSCRIPTIONAL REPRESSOR"/>
    <property type="match status" value="1"/>
</dbReference>
<dbReference type="Gene3D" id="3.40.50.2300">
    <property type="match status" value="2"/>
</dbReference>
<evidence type="ECO:0000313" key="6">
    <source>
        <dbReference type="Proteomes" id="UP000004508"/>
    </source>
</evidence>
<evidence type="ECO:0000256" key="3">
    <source>
        <dbReference type="ARBA" id="ARBA00023163"/>
    </source>
</evidence>
<proteinExistence type="predicted"/>
<keyword evidence="6" id="KW-1185">Reference proteome</keyword>
<dbReference type="EMBL" id="ADVG01000003">
    <property type="protein sequence ID" value="EFH83642.1"/>
    <property type="molecule type" value="Genomic_DNA"/>
</dbReference>
<dbReference type="PROSITE" id="PS50932">
    <property type="entry name" value="HTH_LACI_2"/>
    <property type="match status" value="1"/>
</dbReference>
<name>D6TT91_KTERA</name>
<reference evidence="5 6" key="1">
    <citation type="journal article" date="2011" name="Stand. Genomic Sci.">
        <title>Non-contiguous finished genome sequence and contextual data of the filamentous soil bacterium Ktedonobacter racemifer type strain (SOSP1-21).</title>
        <authorList>
            <person name="Chang Y.J."/>
            <person name="Land M."/>
            <person name="Hauser L."/>
            <person name="Chertkov O."/>
            <person name="Del Rio T.G."/>
            <person name="Nolan M."/>
            <person name="Copeland A."/>
            <person name="Tice H."/>
            <person name="Cheng J.F."/>
            <person name="Lucas S."/>
            <person name="Han C."/>
            <person name="Goodwin L."/>
            <person name="Pitluck S."/>
            <person name="Ivanova N."/>
            <person name="Ovchinikova G."/>
            <person name="Pati A."/>
            <person name="Chen A."/>
            <person name="Palaniappan K."/>
            <person name="Mavromatis K."/>
            <person name="Liolios K."/>
            <person name="Brettin T."/>
            <person name="Fiebig A."/>
            <person name="Rohde M."/>
            <person name="Abt B."/>
            <person name="Goker M."/>
            <person name="Detter J.C."/>
            <person name="Woyke T."/>
            <person name="Bristow J."/>
            <person name="Eisen J.A."/>
            <person name="Markowitz V."/>
            <person name="Hugenholtz P."/>
            <person name="Kyrpides N.C."/>
            <person name="Klenk H.P."/>
            <person name="Lapidus A."/>
        </authorList>
    </citation>
    <scope>NUCLEOTIDE SEQUENCE [LARGE SCALE GENOMIC DNA]</scope>
    <source>
        <strain evidence="6">DSM 44963</strain>
    </source>
</reference>
<organism evidence="5 6">
    <name type="scientific">Ktedonobacter racemifer DSM 44963</name>
    <dbReference type="NCBI Taxonomy" id="485913"/>
    <lineage>
        <taxon>Bacteria</taxon>
        <taxon>Bacillati</taxon>
        <taxon>Chloroflexota</taxon>
        <taxon>Ktedonobacteria</taxon>
        <taxon>Ktedonobacterales</taxon>
        <taxon>Ktedonobacteraceae</taxon>
        <taxon>Ktedonobacter</taxon>
    </lineage>
</organism>
<dbReference type="Pfam" id="PF13377">
    <property type="entry name" value="Peripla_BP_3"/>
    <property type="match status" value="1"/>
</dbReference>
<dbReference type="OrthoDB" id="369222at2"/>
<dbReference type="Pfam" id="PF00356">
    <property type="entry name" value="LacI"/>
    <property type="match status" value="1"/>
</dbReference>
<gene>
    <name evidence="5" type="ORF">Krac_4634</name>
</gene>
<dbReference type="InterPro" id="IPR046335">
    <property type="entry name" value="LacI/GalR-like_sensor"/>
</dbReference>
<dbReference type="SUPFAM" id="SSF53822">
    <property type="entry name" value="Periplasmic binding protein-like I"/>
    <property type="match status" value="1"/>
</dbReference>
<keyword evidence="1" id="KW-0805">Transcription regulation</keyword>
<feature type="domain" description="HTH lacI-type" evidence="4">
    <location>
        <begin position="27"/>
        <end position="82"/>
    </location>
</feature>
<dbReference type="GO" id="GO:0000976">
    <property type="term" value="F:transcription cis-regulatory region binding"/>
    <property type="evidence" value="ECO:0007669"/>
    <property type="project" value="TreeGrafter"/>
</dbReference>
<dbReference type="InParanoid" id="D6TT91"/>
<dbReference type="AlphaFoldDB" id="D6TT91"/>
<evidence type="ECO:0000259" key="4">
    <source>
        <dbReference type="PROSITE" id="PS50932"/>
    </source>
</evidence>
<dbReference type="CDD" id="cd06267">
    <property type="entry name" value="PBP1_LacI_sugar_binding-like"/>
    <property type="match status" value="1"/>
</dbReference>
<dbReference type="Gene3D" id="1.10.260.40">
    <property type="entry name" value="lambda repressor-like DNA-binding domains"/>
    <property type="match status" value="1"/>
</dbReference>
<dbReference type="InterPro" id="IPR010982">
    <property type="entry name" value="Lambda_DNA-bd_dom_sf"/>
</dbReference>
<dbReference type="InterPro" id="IPR028082">
    <property type="entry name" value="Peripla_BP_I"/>
</dbReference>
<comment type="caution">
    <text evidence="5">The sequence shown here is derived from an EMBL/GenBank/DDBJ whole genome shotgun (WGS) entry which is preliminary data.</text>
</comment>
<accession>D6TT91</accession>
<evidence type="ECO:0000256" key="2">
    <source>
        <dbReference type="ARBA" id="ARBA00023125"/>
    </source>
</evidence>
<sequence length="361" mass="40323">MGIIAVARLREMEKKAVEKKRTRAKRATSYDVARLAGVSQTTVSFVINGMIAGISEETQARVRDAIAELNFHPHAAARNLARRASHTLGFVIPEAGNPHYYEMIQGAKAYAQQHGYNLNIRITDFQVEEERAALHMLTHQLVDALIFIVWSGNALHSEIHKVLQQDYPIVNITFYDELDTVLMKQASGERQVIEHLAGLGHRRIGYIYGVANPQMSMRLDTCLKTQQEMGIPVDERWISRCGPTLEDGYRACQELLARCVGEERPTALVVVNDLLAHSVYRALHVANIAIPQDISVISFDNTPISAYMTPPLTTVDGEFRRQGELAARLAIERIADPKRPLQHLETHVQLIVRASTGPAPV</sequence>
<evidence type="ECO:0000313" key="5">
    <source>
        <dbReference type="EMBL" id="EFH83642.1"/>
    </source>
</evidence>
<protein>
    <submittedName>
        <fullName evidence="5">Transcriptional regulator, LacI family</fullName>
    </submittedName>
</protein>
<dbReference type="GO" id="GO:0003700">
    <property type="term" value="F:DNA-binding transcription factor activity"/>
    <property type="evidence" value="ECO:0007669"/>
    <property type="project" value="TreeGrafter"/>
</dbReference>
<dbReference type="InterPro" id="IPR000843">
    <property type="entry name" value="HTH_LacI"/>
</dbReference>
<dbReference type="Proteomes" id="UP000004508">
    <property type="component" value="Unassembled WGS sequence"/>
</dbReference>
<dbReference type="SMART" id="SM00354">
    <property type="entry name" value="HTH_LACI"/>
    <property type="match status" value="1"/>
</dbReference>
<evidence type="ECO:0000256" key="1">
    <source>
        <dbReference type="ARBA" id="ARBA00023015"/>
    </source>
</evidence>
<dbReference type="PANTHER" id="PTHR30146:SF109">
    <property type="entry name" value="HTH-TYPE TRANSCRIPTIONAL REGULATOR GALS"/>
    <property type="match status" value="1"/>
</dbReference>
<dbReference type="CDD" id="cd01392">
    <property type="entry name" value="HTH_LacI"/>
    <property type="match status" value="1"/>
</dbReference>
<dbReference type="SUPFAM" id="SSF47413">
    <property type="entry name" value="lambda repressor-like DNA-binding domains"/>
    <property type="match status" value="1"/>
</dbReference>
<dbReference type="eggNOG" id="COG1609">
    <property type="taxonomic scope" value="Bacteria"/>
</dbReference>
<dbReference type="STRING" id="485913.Krac_4634"/>